<dbReference type="Proteomes" id="UP000887578">
    <property type="component" value="Unplaced"/>
</dbReference>
<evidence type="ECO:0000313" key="1">
    <source>
        <dbReference type="Proteomes" id="UP000887578"/>
    </source>
</evidence>
<evidence type="ECO:0000313" key="2">
    <source>
        <dbReference type="WBParaSite" id="PDA_v2.g2463.t1"/>
    </source>
</evidence>
<accession>A0A914QBS6</accession>
<dbReference type="AlphaFoldDB" id="A0A914QBS6"/>
<dbReference type="WBParaSite" id="PDA_v2.g2463.t1">
    <property type="protein sequence ID" value="PDA_v2.g2463.t1"/>
    <property type="gene ID" value="PDA_v2.g2463"/>
</dbReference>
<reference evidence="2" key="1">
    <citation type="submission" date="2022-11" db="UniProtKB">
        <authorList>
            <consortium name="WormBaseParasite"/>
        </authorList>
    </citation>
    <scope>IDENTIFICATION</scope>
</reference>
<organism evidence="1 2">
    <name type="scientific">Panagrolaimus davidi</name>
    <dbReference type="NCBI Taxonomy" id="227884"/>
    <lineage>
        <taxon>Eukaryota</taxon>
        <taxon>Metazoa</taxon>
        <taxon>Ecdysozoa</taxon>
        <taxon>Nematoda</taxon>
        <taxon>Chromadorea</taxon>
        <taxon>Rhabditida</taxon>
        <taxon>Tylenchina</taxon>
        <taxon>Panagrolaimomorpha</taxon>
        <taxon>Panagrolaimoidea</taxon>
        <taxon>Panagrolaimidae</taxon>
        <taxon>Panagrolaimus</taxon>
    </lineage>
</organism>
<proteinExistence type="predicted"/>
<keyword evidence="1" id="KW-1185">Reference proteome</keyword>
<name>A0A914QBS6_9BILA</name>
<protein>
    <submittedName>
        <fullName evidence="2">Uncharacterized protein</fullName>
    </submittedName>
</protein>
<sequence length="186" mass="21414">MIVQSFSCELFGEFSTKSALHSDEKCRFKIDIAFKTVKILHTLEIYCIEFSDYYVSNLIPKLDLSQTKEIGINVNVELDREILESILQQNLEKLDLSCYHSKNANPAVSVFKRCPKIKDIEIRSYGCSLINKNILKELILTKRESKIDKLILYPVAKFDQADYVKLIDGHMAPNSSVQLKLKSYNK</sequence>